<organism evidence="1 2">
    <name type="scientific">Fusarium decemcellulare</name>
    <dbReference type="NCBI Taxonomy" id="57161"/>
    <lineage>
        <taxon>Eukaryota</taxon>
        <taxon>Fungi</taxon>
        <taxon>Dikarya</taxon>
        <taxon>Ascomycota</taxon>
        <taxon>Pezizomycotina</taxon>
        <taxon>Sordariomycetes</taxon>
        <taxon>Hypocreomycetidae</taxon>
        <taxon>Hypocreales</taxon>
        <taxon>Nectriaceae</taxon>
        <taxon>Fusarium</taxon>
        <taxon>Fusarium decemcellulare species complex</taxon>
    </lineage>
</organism>
<comment type="caution">
    <text evidence="1">The sequence shown here is derived from an EMBL/GenBank/DDBJ whole genome shotgun (WGS) entry which is preliminary data.</text>
</comment>
<protein>
    <submittedName>
        <fullName evidence="1">Uncharacterized protein</fullName>
    </submittedName>
</protein>
<evidence type="ECO:0000313" key="2">
    <source>
        <dbReference type="Proteomes" id="UP001148629"/>
    </source>
</evidence>
<keyword evidence="2" id="KW-1185">Reference proteome</keyword>
<name>A0ACC1SYA8_9HYPO</name>
<sequence length="315" mass="35113">MATSSLDDTGPANTNRSINKLCNTCWSAFVEARDKFDIFKNMYSNCDGSKILVLRSLAKQPCTHHDSFQKLKTAASSGCHLCSLIELYCRGTPLDSDLPLVLKFDFRGHELRRYAFGVKVKKEHIKIKLGLKSFVNGVPPQQAEAYYDSEGGIPADIFDMIGDWLKQCTTGHTQCSDGSTTRMPTRLVQVGTHDAPTVRLLRTQGIHAPYLTLSHCWGNADIKKRTTEGDFDIPLEQLPRTFQDAITVTRRLGFAYLWIDSLCIIQGDEADWENESANMASVYANGTLNLAATYSTDSHGGLMLERDHLQVTSCY</sequence>
<reference evidence="1" key="1">
    <citation type="submission" date="2022-08" db="EMBL/GenBank/DDBJ databases">
        <title>Genome Sequence of Fusarium decemcellulare.</title>
        <authorList>
            <person name="Buettner E."/>
        </authorList>
    </citation>
    <scope>NUCLEOTIDE SEQUENCE</scope>
    <source>
        <strain evidence="1">Babe19</strain>
    </source>
</reference>
<gene>
    <name evidence="1" type="ORF">NM208_g850</name>
</gene>
<proteinExistence type="predicted"/>
<evidence type="ECO:0000313" key="1">
    <source>
        <dbReference type="EMBL" id="KAJ3548776.1"/>
    </source>
</evidence>
<dbReference type="Proteomes" id="UP001148629">
    <property type="component" value="Unassembled WGS sequence"/>
</dbReference>
<accession>A0ACC1SYA8</accession>
<dbReference type="EMBL" id="JANRMS010000039">
    <property type="protein sequence ID" value="KAJ3548776.1"/>
    <property type="molecule type" value="Genomic_DNA"/>
</dbReference>